<accession>A0A2P6P3H3</accession>
<reference evidence="1 2" key="1">
    <citation type="journal article" date="2018" name="Nat. Genet.">
        <title>The Rosa genome provides new insights in the design of modern roses.</title>
        <authorList>
            <person name="Bendahmane M."/>
        </authorList>
    </citation>
    <scope>NUCLEOTIDE SEQUENCE [LARGE SCALE GENOMIC DNA]</scope>
    <source>
        <strain evidence="2">cv. Old Blush</strain>
    </source>
</reference>
<name>A0A2P6P3H3_ROSCH</name>
<dbReference type="EMBL" id="PDCK01000045">
    <property type="protein sequence ID" value="PRQ16494.1"/>
    <property type="molecule type" value="Genomic_DNA"/>
</dbReference>
<dbReference type="Gramene" id="PRQ16494">
    <property type="protein sequence ID" value="PRQ16494"/>
    <property type="gene ID" value="RchiOBHm_Chr7g0184871"/>
</dbReference>
<evidence type="ECO:0000313" key="2">
    <source>
        <dbReference type="Proteomes" id="UP000238479"/>
    </source>
</evidence>
<dbReference type="AlphaFoldDB" id="A0A2P6P3H3"/>
<gene>
    <name evidence="1" type="ORF">RchiOBHm_Chr7g0184871</name>
</gene>
<keyword evidence="2" id="KW-1185">Reference proteome</keyword>
<comment type="caution">
    <text evidence="1">The sequence shown here is derived from an EMBL/GenBank/DDBJ whole genome shotgun (WGS) entry which is preliminary data.</text>
</comment>
<proteinExistence type="predicted"/>
<sequence>MLFTNLYVASLDKLETMIQKFPLLSVVFLSKSLDACHLVCKELFMADCKITIVGNNEKKVSYYGQ</sequence>
<protein>
    <submittedName>
        <fullName evidence="1">Uncharacterized protein</fullName>
    </submittedName>
</protein>
<organism evidence="1 2">
    <name type="scientific">Rosa chinensis</name>
    <name type="common">China rose</name>
    <dbReference type="NCBI Taxonomy" id="74649"/>
    <lineage>
        <taxon>Eukaryota</taxon>
        <taxon>Viridiplantae</taxon>
        <taxon>Streptophyta</taxon>
        <taxon>Embryophyta</taxon>
        <taxon>Tracheophyta</taxon>
        <taxon>Spermatophyta</taxon>
        <taxon>Magnoliopsida</taxon>
        <taxon>eudicotyledons</taxon>
        <taxon>Gunneridae</taxon>
        <taxon>Pentapetalae</taxon>
        <taxon>rosids</taxon>
        <taxon>fabids</taxon>
        <taxon>Rosales</taxon>
        <taxon>Rosaceae</taxon>
        <taxon>Rosoideae</taxon>
        <taxon>Rosoideae incertae sedis</taxon>
        <taxon>Rosa</taxon>
    </lineage>
</organism>
<evidence type="ECO:0000313" key="1">
    <source>
        <dbReference type="EMBL" id="PRQ16494.1"/>
    </source>
</evidence>
<dbReference type="Proteomes" id="UP000238479">
    <property type="component" value="Chromosome 7"/>
</dbReference>